<dbReference type="InterPro" id="IPR000182">
    <property type="entry name" value="GNAT_dom"/>
</dbReference>
<dbReference type="Pfam" id="PF13302">
    <property type="entry name" value="Acetyltransf_3"/>
    <property type="match status" value="1"/>
</dbReference>
<reference evidence="3" key="1">
    <citation type="journal article" date="2019" name="Int. J. Syst. Evol. Microbiol.">
        <title>The Global Catalogue of Microorganisms (GCM) 10K type strain sequencing project: providing services to taxonomists for standard genome sequencing and annotation.</title>
        <authorList>
            <consortium name="The Broad Institute Genomics Platform"/>
            <consortium name="The Broad Institute Genome Sequencing Center for Infectious Disease"/>
            <person name="Wu L."/>
            <person name="Ma J."/>
        </authorList>
    </citation>
    <scope>NUCLEOTIDE SEQUENCE [LARGE SCALE GENOMIC DNA]</scope>
    <source>
        <strain evidence="3">CCUG 63369</strain>
    </source>
</reference>
<dbReference type="InterPro" id="IPR016181">
    <property type="entry name" value="Acyl_CoA_acyltransferase"/>
</dbReference>
<organism evidence="2 3">
    <name type="scientific">Streptomonospora algeriensis</name>
    <dbReference type="NCBI Taxonomy" id="995084"/>
    <lineage>
        <taxon>Bacteria</taxon>
        <taxon>Bacillati</taxon>
        <taxon>Actinomycetota</taxon>
        <taxon>Actinomycetes</taxon>
        <taxon>Streptosporangiales</taxon>
        <taxon>Nocardiopsidaceae</taxon>
        <taxon>Streptomonospora</taxon>
    </lineage>
</organism>
<dbReference type="PANTHER" id="PTHR43441">
    <property type="entry name" value="RIBOSOMAL-PROTEIN-SERINE ACETYLTRANSFERASE"/>
    <property type="match status" value="1"/>
</dbReference>
<dbReference type="Proteomes" id="UP001596956">
    <property type="component" value="Unassembled WGS sequence"/>
</dbReference>
<evidence type="ECO:0000313" key="3">
    <source>
        <dbReference type="Proteomes" id="UP001596956"/>
    </source>
</evidence>
<keyword evidence="2" id="KW-0808">Transferase</keyword>
<dbReference type="SUPFAM" id="SSF55729">
    <property type="entry name" value="Acyl-CoA N-acyltransferases (Nat)"/>
    <property type="match status" value="1"/>
</dbReference>
<dbReference type="EC" id="2.3.-.-" evidence="2"/>
<protein>
    <submittedName>
        <fullName evidence="2">GNAT family N-acetyltransferase</fullName>
        <ecNumber evidence="2">2.3.-.-</ecNumber>
    </submittedName>
</protein>
<keyword evidence="2" id="KW-0012">Acyltransferase</keyword>
<proteinExistence type="predicted"/>
<dbReference type="EMBL" id="JBHTHR010000007">
    <property type="protein sequence ID" value="MFD0799858.1"/>
    <property type="molecule type" value="Genomic_DNA"/>
</dbReference>
<sequence length="184" mass="19829">MNRQGGSLIPEPVLEDGTVRLRRWAATDLSCVKAASDEGVIPGGTTVPVVFTEEAGREWIERQHSRTGRGQGWSLAVTEISRGQAVGCAVLLLRPQEGVAGLGYWIAPEARGRGVASRAVALLTEWGLREPGLARVEAWVEPGNAASTGVLSRCGFEYEGRLRLFLSFPTRRADAWVFSRIGAA</sequence>
<dbReference type="PANTHER" id="PTHR43441:SF10">
    <property type="entry name" value="ACETYLTRANSFERASE"/>
    <property type="match status" value="1"/>
</dbReference>
<accession>A0ABW3BAL1</accession>
<gene>
    <name evidence="2" type="ORF">ACFQZU_00795</name>
</gene>
<feature type="domain" description="N-acetyltransferase" evidence="1">
    <location>
        <begin position="19"/>
        <end position="174"/>
    </location>
</feature>
<dbReference type="PROSITE" id="PS51186">
    <property type="entry name" value="GNAT"/>
    <property type="match status" value="1"/>
</dbReference>
<evidence type="ECO:0000259" key="1">
    <source>
        <dbReference type="PROSITE" id="PS51186"/>
    </source>
</evidence>
<dbReference type="InterPro" id="IPR051908">
    <property type="entry name" value="Ribosomal_N-acetyltransferase"/>
</dbReference>
<keyword evidence="3" id="KW-1185">Reference proteome</keyword>
<dbReference type="CDD" id="cd04301">
    <property type="entry name" value="NAT_SF"/>
    <property type="match status" value="1"/>
</dbReference>
<dbReference type="Gene3D" id="3.40.630.30">
    <property type="match status" value="1"/>
</dbReference>
<name>A0ABW3BAL1_9ACTN</name>
<evidence type="ECO:0000313" key="2">
    <source>
        <dbReference type="EMBL" id="MFD0799858.1"/>
    </source>
</evidence>
<dbReference type="GO" id="GO:0016746">
    <property type="term" value="F:acyltransferase activity"/>
    <property type="evidence" value="ECO:0007669"/>
    <property type="project" value="UniProtKB-KW"/>
</dbReference>
<comment type="caution">
    <text evidence="2">The sequence shown here is derived from an EMBL/GenBank/DDBJ whole genome shotgun (WGS) entry which is preliminary data.</text>
</comment>